<name>A0ABU6KE00_9BACI</name>
<organism evidence="2 3">
    <name type="scientific">Virgibacillus tibetensis</name>
    <dbReference type="NCBI Taxonomy" id="3042313"/>
    <lineage>
        <taxon>Bacteria</taxon>
        <taxon>Bacillati</taxon>
        <taxon>Bacillota</taxon>
        <taxon>Bacilli</taxon>
        <taxon>Bacillales</taxon>
        <taxon>Bacillaceae</taxon>
        <taxon>Virgibacillus</taxon>
    </lineage>
</organism>
<dbReference type="InterPro" id="IPR010839">
    <property type="entry name" value="AtuA_N"/>
</dbReference>
<accession>A0ABU6KE00</accession>
<dbReference type="Proteomes" id="UP001335737">
    <property type="component" value="Unassembled WGS sequence"/>
</dbReference>
<feature type="domain" description="Acyclic terpene utilisation N-terminal" evidence="1">
    <location>
        <begin position="241"/>
        <end position="392"/>
    </location>
</feature>
<protein>
    <submittedName>
        <fullName evidence="2">Acyclic terpene utilization AtuA family protein</fullName>
    </submittedName>
</protein>
<evidence type="ECO:0000313" key="3">
    <source>
        <dbReference type="Proteomes" id="UP001335737"/>
    </source>
</evidence>
<comment type="caution">
    <text evidence="2">The sequence shown here is derived from an EMBL/GenBank/DDBJ whole genome shotgun (WGS) entry which is preliminary data.</text>
</comment>
<feature type="domain" description="Acyclic terpene utilisation N-terminal" evidence="1">
    <location>
        <begin position="94"/>
        <end position="208"/>
    </location>
</feature>
<dbReference type="EMBL" id="JARZFX010000002">
    <property type="protein sequence ID" value="MEC5423395.1"/>
    <property type="molecule type" value="Genomic_DNA"/>
</dbReference>
<proteinExistence type="predicted"/>
<dbReference type="Pfam" id="PF07287">
    <property type="entry name" value="AtuA"/>
    <property type="match status" value="2"/>
</dbReference>
<evidence type="ECO:0000313" key="2">
    <source>
        <dbReference type="EMBL" id="MEC5423395.1"/>
    </source>
</evidence>
<keyword evidence="3" id="KW-1185">Reference proteome</keyword>
<evidence type="ECO:0000259" key="1">
    <source>
        <dbReference type="Pfam" id="PF07287"/>
    </source>
</evidence>
<sequence>MERVSIYTPMGMLGYGFPERSLKNAIAKKPNVIAVDAGSTDPGPYYLGVGNSFTSRTMVKKDLSLILMEAISINSPLIIGSVGGSGATPHLNSFLEVFEEVVKENKLSLKIAVIHSEIDKDFLNLANDSNKIEDFEMGKKITSEDIDRSNYIVAQMGVEPIINALKNDVDVVIAGRAYDAALMAAFPIMKGFSKGLSYHMGKILECGSAIAVPRESDGAIGVISKNDFTIEPADPLKTTSKELVAAHTLYEKTNPVHLHVPGGKLNLENCNFTELDERTVKVDGSKFEPLPYKVKLEGAAFVGYRSICISGIRDPYMIKNLEGVIERVKAKLRRDLKDIVNENEYTFLHYKYGQNAVMGEEISEQINSPEIGLIIEIVAKTQELANTISALARSAMLHTGYESRKANAGNLAFLYTPAEFPGPPAYEFSIYHLLQVEDPTEIFPIEYKEVGE</sequence>
<dbReference type="RefSeq" id="WP_327606946.1">
    <property type="nucleotide sequence ID" value="NZ_JARZFX010000002.1"/>
</dbReference>
<reference evidence="2 3" key="1">
    <citation type="journal article" date="2024" name="Int. J. Syst. Evol. Microbiol.">
        <title>Virgibacillus tibetensis sp. nov., isolated from salt lake on the Tibetan Plateau of China.</title>
        <authorList>
            <person name="Phurbu D."/>
            <person name="Liu Z.-X."/>
            <person name="Wang R."/>
            <person name="Zheng Y.-Y."/>
            <person name="Liu H.-C."/>
            <person name="Zhou Y.-G."/>
            <person name="Yu Y.-J."/>
            <person name="Li A.-H."/>
        </authorList>
    </citation>
    <scope>NUCLEOTIDE SEQUENCE [LARGE SCALE GENOMIC DNA]</scope>
    <source>
        <strain evidence="2 3">C22-A2</strain>
    </source>
</reference>
<gene>
    <name evidence="2" type="ORF">QGM71_07780</name>
</gene>